<protein>
    <submittedName>
        <fullName evidence="1">Uncharacterized protein</fullName>
    </submittedName>
</protein>
<dbReference type="Proteomes" id="UP001163603">
    <property type="component" value="Chromosome 3"/>
</dbReference>
<evidence type="ECO:0000313" key="2">
    <source>
        <dbReference type="Proteomes" id="UP001163603"/>
    </source>
</evidence>
<name>A0ACC0Z0Z3_9ROSI</name>
<gene>
    <name evidence="1" type="ORF">Pint_05346</name>
</gene>
<dbReference type="EMBL" id="CM047738">
    <property type="protein sequence ID" value="KAJ0044811.1"/>
    <property type="molecule type" value="Genomic_DNA"/>
</dbReference>
<reference evidence="2" key="1">
    <citation type="journal article" date="2023" name="G3 (Bethesda)">
        <title>Genome assembly and association tests identify interacting loci associated with vigor, precocity, and sex in interspecific pistachio rootstocks.</title>
        <authorList>
            <person name="Palmer W."/>
            <person name="Jacygrad E."/>
            <person name="Sagayaradj S."/>
            <person name="Cavanaugh K."/>
            <person name="Han R."/>
            <person name="Bertier L."/>
            <person name="Beede B."/>
            <person name="Kafkas S."/>
            <person name="Golino D."/>
            <person name="Preece J."/>
            <person name="Michelmore R."/>
        </authorList>
    </citation>
    <scope>NUCLEOTIDE SEQUENCE [LARGE SCALE GENOMIC DNA]</scope>
</reference>
<accession>A0ACC0Z0Z3</accession>
<keyword evidence="2" id="KW-1185">Reference proteome</keyword>
<proteinExistence type="predicted"/>
<evidence type="ECO:0000313" key="1">
    <source>
        <dbReference type="EMBL" id="KAJ0044811.1"/>
    </source>
</evidence>
<comment type="caution">
    <text evidence="1">The sequence shown here is derived from an EMBL/GenBank/DDBJ whole genome shotgun (WGS) entry which is preliminary data.</text>
</comment>
<sequence length="449" mass="48973">MLPRDGEVIIDTAAGVLGRYDPRPVQLDSLFNVFSVTKGITAGMVHWLVDNGKVKLEENVANIWPEFGSNGNGNGKDLIKVHHVLNHTSGLPYALVEFGAENPMELANWDECLRQIVMSKPETEPGQQQVYHYLSFGWLCGGIIEHASGKKFQKILEEAFIRPLNIEGELYIGIPPAVINGIIMPFNGYPPGVESRLATLTIDEYDLSKYADRGYHPDLPSTYRLDQIAELITTLPVFFNMLNIRRAILPATNGHCSARAIARYYAALADGGVIPPPHSSLSKPPLGSHTHIPTFSLHEQSKKPKGEKSKEVPGASKSNTNNKGKDASGDANTRPINNGGKIFSNPRIHDAFLGVGDYEHMALPNGAFGLGFMRYKAEDGSLIGYGHSGIGGSTGFCDIKNRFAIAVSLNKMSYGATTAKIIGFVCSELNIPLPVEFSSIKDFEKPLLR</sequence>
<organism evidence="1 2">
    <name type="scientific">Pistacia integerrima</name>
    <dbReference type="NCBI Taxonomy" id="434235"/>
    <lineage>
        <taxon>Eukaryota</taxon>
        <taxon>Viridiplantae</taxon>
        <taxon>Streptophyta</taxon>
        <taxon>Embryophyta</taxon>
        <taxon>Tracheophyta</taxon>
        <taxon>Spermatophyta</taxon>
        <taxon>Magnoliopsida</taxon>
        <taxon>eudicotyledons</taxon>
        <taxon>Gunneridae</taxon>
        <taxon>Pentapetalae</taxon>
        <taxon>rosids</taxon>
        <taxon>malvids</taxon>
        <taxon>Sapindales</taxon>
        <taxon>Anacardiaceae</taxon>
        <taxon>Pistacia</taxon>
    </lineage>
</organism>